<dbReference type="EMBL" id="CP002271">
    <property type="protein sequence ID" value="ADO70443.1"/>
    <property type="molecule type" value="Genomic_DNA"/>
</dbReference>
<gene>
    <name evidence="1" type="ordered locus">STAUR_2639</name>
    <name evidence="2" type="ORF">STIAU_7091</name>
</gene>
<dbReference type="HOGENOM" id="CLU_2182359_0_0_7"/>
<evidence type="ECO:0000313" key="3">
    <source>
        <dbReference type="Proteomes" id="UP000001351"/>
    </source>
</evidence>
<sequence>MAKQPVEIVESMLMEIGGRLLFEDDDLSGTLADTNGSPFEFDEGEVERADWDGRGRIAFRARINFVGDTPAEQGENGEKVEATATGSLVHVDGKWTIESATTTSTHVVR</sequence>
<reference evidence="2 4" key="1">
    <citation type="submission" date="2006-04" db="EMBL/GenBank/DDBJ databases">
        <authorList>
            <person name="Nierman W.C."/>
        </authorList>
    </citation>
    <scope>NUCLEOTIDE SEQUENCE [LARGE SCALE GENOMIC DNA]</scope>
    <source>
        <strain evidence="2 4">DW4/3-1</strain>
    </source>
</reference>
<organism evidence="2 4">
    <name type="scientific">Stigmatella aurantiaca (strain DW4/3-1)</name>
    <dbReference type="NCBI Taxonomy" id="378806"/>
    <lineage>
        <taxon>Bacteria</taxon>
        <taxon>Pseudomonadati</taxon>
        <taxon>Myxococcota</taxon>
        <taxon>Myxococcia</taxon>
        <taxon>Myxococcales</taxon>
        <taxon>Cystobacterineae</taxon>
        <taxon>Archangiaceae</taxon>
        <taxon>Stigmatella</taxon>
    </lineage>
</organism>
<dbReference type="Proteomes" id="UP000032702">
    <property type="component" value="Unassembled WGS sequence"/>
</dbReference>
<reference evidence="1 3" key="2">
    <citation type="journal article" date="2011" name="Mol. Biol. Evol.">
        <title>Comparative genomic analysis of fruiting body formation in Myxococcales.</title>
        <authorList>
            <person name="Huntley S."/>
            <person name="Hamann N."/>
            <person name="Wegener-Feldbrugge S."/>
            <person name="Treuner-Lange A."/>
            <person name="Kube M."/>
            <person name="Reinhardt R."/>
            <person name="Klages S."/>
            <person name="Muller R."/>
            <person name="Ronning C.M."/>
            <person name="Nierman W.C."/>
            <person name="Sogaard-Andersen L."/>
        </authorList>
    </citation>
    <scope>NUCLEOTIDE SEQUENCE [LARGE SCALE GENOMIC DNA]</scope>
    <source>
        <strain evidence="1 3">DW4/3-1</strain>
    </source>
</reference>
<name>Q08PU9_STIAD</name>
<dbReference type="STRING" id="378806.STAUR_2639"/>
<dbReference type="EMBL" id="AAMD01000231">
    <property type="protein sequence ID" value="EAU62510.1"/>
    <property type="molecule type" value="Genomic_DNA"/>
</dbReference>
<dbReference type="Proteomes" id="UP000001351">
    <property type="component" value="Chromosome"/>
</dbReference>
<protein>
    <recommendedName>
        <fullName evidence="5">SnoaL-like domain-containing protein</fullName>
    </recommendedName>
</protein>
<dbReference type="AlphaFoldDB" id="Q08PU9"/>
<evidence type="ECO:0000313" key="4">
    <source>
        <dbReference type="Proteomes" id="UP000032702"/>
    </source>
</evidence>
<dbReference type="KEGG" id="sur:STAUR_2639"/>
<dbReference type="RefSeq" id="WP_002619060.1">
    <property type="nucleotide sequence ID" value="NC_014623.1"/>
</dbReference>
<proteinExistence type="predicted"/>
<evidence type="ECO:0000313" key="1">
    <source>
        <dbReference type="EMBL" id="ADO70443.1"/>
    </source>
</evidence>
<evidence type="ECO:0000313" key="2">
    <source>
        <dbReference type="EMBL" id="EAU62510.1"/>
    </source>
</evidence>
<accession>Q08PU9</accession>
<evidence type="ECO:0008006" key="5">
    <source>
        <dbReference type="Google" id="ProtNLM"/>
    </source>
</evidence>
<dbReference type="OrthoDB" id="9865600at2"/>
<keyword evidence="3" id="KW-1185">Reference proteome</keyword>